<keyword evidence="7 9" id="KW-1133">Transmembrane helix</keyword>
<dbReference type="SMART" id="SM00382">
    <property type="entry name" value="AAA"/>
    <property type="match status" value="1"/>
</dbReference>
<dbReference type="PROSITE" id="PS50893">
    <property type="entry name" value="ABC_TRANSPORTER_2"/>
    <property type="match status" value="1"/>
</dbReference>
<dbReference type="GO" id="GO:0016887">
    <property type="term" value="F:ATP hydrolysis activity"/>
    <property type="evidence" value="ECO:0007669"/>
    <property type="project" value="InterPro"/>
</dbReference>
<feature type="transmembrane region" description="Helical" evidence="9">
    <location>
        <begin position="202"/>
        <end position="228"/>
    </location>
</feature>
<evidence type="ECO:0000256" key="7">
    <source>
        <dbReference type="ARBA" id="ARBA00022989"/>
    </source>
</evidence>
<evidence type="ECO:0000259" key="10">
    <source>
        <dbReference type="PROSITE" id="PS50893"/>
    </source>
</evidence>
<keyword evidence="2" id="KW-0813">Transport</keyword>
<evidence type="ECO:0000313" key="13">
    <source>
        <dbReference type="Proteomes" id="UP000260642"/>
    </source>
</evidence>
<dbReference type="GO" id="GO:0005524">
    <property type="term" value="F:ATP binding"/>
    <property type="evidence" value="ECO:0007669"/>
    <property type="project" value="UniProtKB-KW"/>
</dbReference>
<dbReference type="CDD" id="cd18548">
    <property type="entry name" value="ABC_6TM_Tm287_like"/>
    <property type="match status" value="1"/>
</dbReference>
<dbReference type="InterPro" id="IPR011527">
    <property type="entry name" value="ABC1_TM_dom"/>
</dbReference>
<name>A0A3E4ECG6_9FIRM</name>
<reference evidence="12 13" key="1">
    <citation type="submission" date="2018-08" db="EMBL/GenBank/DDBJ databases">
        <title>A genome reference for cultivated species of the human gut microbiota.</title>
        <authorList>
            <person name="Zou Y."/>
            <person name="Xue W."/>
            <person name="Luo G."/>
        </authorList>
    </citation>
    <scope>NUCLEOTIDE SEQUENCE [LARGE SCALE GENOMIC DNA]</scope>
    <source>
        <strain evidence="12 13">TM10-3</strain>
    </source>
</reference>
<dbReference type="PANTHER" id="PTHR43394:SF1">
    <property type="entry name" value="ATP-BINDING CASSETTE SUB-FAMILY B MEMBER 10, MITOCHONDRIAL"/>
    <property type="match status" value="1"/>
</dbReference>
<feature type="transmembrane region" description="Helical" evidence="9">
    <location>
        <begin position="414"/>
        <end position="439"/>
    </location>
</feature>
<organism evidence="12 13">
    <name type="scientific">Agathobacter rectalis</name>
    <dbReference type="NCBI Taxonomy" id="39491"/>
    <lineage>
        <taxon>Bacteria</taxon>
        <taxon>Bacillati</taxon>
        <taxon>Bacillota</taxon>
        <taxon>Clostridia</taxon>
        <taxon>Lachnospirales</taxon>
        <taxon>Lachnospiraceae</taxon>
        <taxon>Agathobacter</taxon>
    </lineage>
</organism>
<dbReference type="PROSITE" id="PS50929">
    <property type="entry name" value="ABC_TM1F"/>
    <property type="match status" value="1"/>
</dbReference>
<evidence type="ECO:0000313" key="12">
    <source>
        <dbReference type="EMBL" id="RGI68463.1"/>
    </source>
</evidence>
<comment type="caution">
    <text evidence="12">The sequence shown here is derived from an EMBL/GenBank/DDBJ whole genome shotgun (WGS) entry which is preliminary data.</text>
</comment>
<feature type="transmembrane region" description="Helical" evidence="9">
    <location>
        <begin position="276"/>
        <end position="294"/>
    </location>
</feature>
<dbReference type="Proteomes" id="UP000260642">
    <property type="component" value="Unassembled WGS sequence"/>
</dbReference>
<feature type="transmembrane region" description="Helical" evidence="9">
    <location>
        <begin position="300"/>
        <end position="320"/>
    </location>
</feature>
<dbReference type="RefSeq" id="WP_117482347.1">
    <property type="nucleotide sequence ID" value="NZ_QSOB01000008.1"/>
</dbReference>
<evidence type="ECO:0000256" key="5">
    <source>
        <dbReference type="ARBA" id="ARBA00022741"/>
    </source>
</evidence>
<dbReference type="Pfam" id="PF00664">
    <property type="entry name" value="ABC_membrane"/>
    <property type="match status" value="1"/>
</dbReference>
<protein>
    <submittedName>
        <fullName evidence="12">ABC transporter ATP-binding protein</fullName>
    </submittedName>
</protein>
<dbReference type="AlphaFoldDB" id="A0A3E4ECG6"/>
<dbReference type="GO" id="GO:0015421">
    <property type="term" value="F:ABC-type oligopeptide transporter activity"/>
    <property type="evidence" value="ECO:0007669"/>
    <property type="project" value="TreeGrafter"/>
</dbReference>
<dbReference type="Gene3D" id="3.40.50.300">
    <property type="entry name" value="P-loop containing nucleotide triphosphate hydrolases"/>
    <property type="match status" value="1"/>
</dbReference>
<evidence type="ECO:0000256" key="2">
    <source>
        <dbReference type="ARBA" id="ARBA00022448"/>
    </source>
</evidence>
<evidence type="ECO:0000256" key="9">
    <source>
        <dbReference type="SAM" id="Phobius"/>
    </source>
</evidence>
<keyword evidence="4 9" id="KW-0812">Transmembrane</keyword>
<evidence type="ECO:0000256" key="4">
    <source>
        <dbReference type="ARBA" id="ARBA00022692"/>
    </source>
</evidence>
<keyword evidence="8 9" id="KW-0472">Membrane</keyword>
<evidence type="ECO:0000256" key="6">
    <source>
        <dbReference type="ARBA" id="ARBA00022840"/>
    </source>
</evidence>
<comment type="subcellular location">
    <subcellularLocation>
        <location evidence="1">Cell membrane</location>
        <topology evidence="1">Multi-pass membrane protein</topology>
    </subcellularLocation>
</comment>
<dbReference type="EMBL" id="QSOB01000008">
    <property type="protein sequence ID" value="RGI68463.1"/>
    <property type="molecule type" value="Genomic_DNA"/>
</dbReference>
<dbReference type="InterPro" id="IPR017871">
    <property type="entry name" value="ABC_transporter-like_CS"/>
</dbReference>
<accession>A0A3E4ECG6</accession>
<dbReference type="InterPro" id="IPR003593">
    <property type="entry name" value="AAA+_ATPase"/>
</dbReference>
<evidence type="ECO:0000256" key="3">
    <source>
        <dbReference type="ARBA" id="ARBA00022475"/>
    </source>
</evidence>
<dbReference type="PANTHER" id="PTHR43394">
    <property type="entry name" value="ATP-DEPENDENT PERMEASE MDL1, MITOCHONDRIAL"/>
    <property type="match status" value="1"/>
</dbReference>
<dbReference type="InterPro" id="IPR003439">
    <property type="entry name" value="ABC_transporter-like_ATP-bd"/>
</dbReference>
<keyword evidence="5" id="KW-0547">Nucleotide-binding</keyword>
<dbReference type="InterPro" id="IPR036640">
    <property type="entry name" value="ABC1_TM_sf"/>
</dbReference>
<feature type="domain" description="ABC transporter" evidence="10">
    <location>
        <begin position="475"/>
        <end position="710"/>
    </location>
</feature>
<evidence type="ECO:0000256" key="8">
    <source>
        <dbReference type="ARBA" id="ARBA00023136"/>
    </source>
</evidence>
<dbReference type="Pfam" id="PF00005">
    <property type="entry name" value="ABC_tran"/>
    <property type="match status" value="1"/>
</dbReference>
<feature type="transmembrane region" description="Helical" evidence="9">
    <location>
        <begin position="378"/>
        <end position="402"/>
    </location>
</feature>
<gene>
    <name evidence="12" type="ORF">DXD95_06805</name>
</gene>
<dbReference type="SUPFAM" id="SSF90123">
    <property type="entry name" value="ABC transporter transmembrane region"/>
    <property type="match status" value="1"/>
</dbReference>
<evidence type="ECO:0000256" key="1">
    <source>
        <dbReference type="ARBA" id="ARBA00004651"/>
    </source>
</evidence>
<dbReference type="Gene3D" id="1.20.1560.10">
    <property type="entry name" value="ABC transporter type 1, transmembrane domain"/>
    <property type="match status" value="1"/>
</dbReference>
<keyword evidence="3" id="KW-1003">Cell membrane</keyword>
<dbReference type="InterPro" id="IPR039421">
    <property type="entry name" value="Type_1_exporter"/>
</dbReference>
<feature type="domain" description="ABC transmembrane type-1" evidence="11">
    <location>
        <begin position="187"/>
        <end position="441"/>
    </location>
</feature>
<dbReference type="PROSITE" id="PS00211">
    <property type="entry name" value="ABC_TRANSPORTER_1"/>
    <property type="match status" value="1"/>
</dbReference>
<dbReference type="SUPFAM" id="SSF52540">
    <property type="entry name" value="P-loop containing nucleoside triphosphate hydrolases"/>
    <property type="match status" value="1"/>
</dbReference>
<evidence type="ECO:0000259" key="11">
    <source>
        <dbReference type="PROSITE" id="PS50929"/>
    </source>
</evidence>
<proteinExistence type="predicted"/>
<sequence>MSKIFKNLIPYWRWIILIFVFLIAQAYCDLALPAYTSDIIDVGIQDHGIEHILPKEITSEDYQMAQTFMLSDEKEKFTECYDTTDTENTSDGDSVTKYKLTADSDTLDELDEELLVPLVMAYQAFLSGEQMDVDASAIPQGVALDDNMIKQIRSKVQDKIDAVGSSTLKSMGVTFATKCDENAGIDVDANQVAYLWKAGAKMAAFAAIMLIAACVVGFAASKVGAAVGRDLREKTFSKVVGFSNAEINKFSTASLITRSTNDIQQIQMVTTMMLRMVLYAPIVGIGGIIKVAQTKSGMEWVIAIAVAAIMVFIFTLVGIAMPKFKIMQSLVDKVNLVSREILTGLSVIRAFGREKEEEKRFDEANRELTRTQLFTNRVMTFMMPGMSMIMYCITLGIVWVAAGRIDKGSMQVGTMTAFITYAMMIVMSFLMLSAMSIMLPRAGVAAERIDEVIRTNSTVNDPKGPVTEADHRGVIRFNHVDFRYPGAKEDVLSDIDFVTEPGKITAIIGSTGCGKSTLVNLIPRFYDVTGGSIELDGHDIRDYTLSELRESIGFVPQKGILFSGTIASNLRFGKADASDEQIKKAADIAQASEFIETKNDRYESSIAQGGSNVSGGQKQRLAIARAIAKDPHIYVFDDSFSALDMKTDARLRAALAEVTENASVIIVAQRISTIIHADQILVLDDGKIVGKGTHEELLKNCDVYMQIAQSQLSAKELGLDDKVAETATDKAATDTSAVSGLDNEKEGM</sequence>
<keyword evidence="6 12" id="KW-0067">ATP-binding</keyword>
<dbReference type="InterPro" id="IPR027417">
    <property type="entry name" value="P-loop_NTPase"/>
</dbReference>
<dbReference type="GO" id="GO:0005886">
    <property type="term" value="C:plasma membrane"/>
    <property type="evidence" value="ECO:0007669"/>
    <property type="project" value="UniProtKB-SubCell"/>
</dbReference>
<dbReference type="FunFam" id="3.40.50.300:FF:000221">
    <property type="entry name" value="Multidrug ABC transporter ATP-binding protein"/>
    <property type="match status" value="1"/>
</dbReference>